<dbReference type="RefSeq" id="WP_204018061.1">
    <property type="nucleotide sequence ID" value="NZ_BOOG01000051.1"/>
</dbReference>
<name>A0A8J3RB17_9ACTN</name>
<evidence type="ECO:0000313" key="2">
    <source>
        <dbReference type="Proteomes" id="UP000610966"/>
    </source>
</evidence>
<reference evidence="1" key="1">
    <citation type="submission" date="2021-01" db="EMBL/GenBank/DDBJ databases">
        <title>Whole genome shotgun sequence of Sphaerimonospora thailandensis NBRC 107569.</title>
        <authorList>
            <person name="Komaki H."/>
            <person name="Tamura T."/>
        </authorList>
    </citation>
    <scope>NUCLEOTIDE SEQUENCE</scope>
    <source>
        <strain evidence="1">NBRC 107569</strain>
    </source>
</reference>
<protein>
    <submittedName>
        <fullName evidence="1">Uncharacterized protein</fullName>
    </submittedName>
</protein>
<organism evidence="1 2">
    <name type="scientific">Sphaerimonospora thailandensis</name>
    <dbReference type="NCBI Taxonomy" id="795644"/>
    <lineage>
        <taxon>Bacteria</taxon>
        <taxon>Bacillati</taxon>
        <taxon>Actinomycetota</taxon>
        <taxon>Actinomycetes</taxon>
        <taxon>Streptosporangiales</taxon>
        <taxon>Streptosporangiaceae</taxon>
        <taxon>Sphaerimonospora</taxon>
    </lineage>
</organism>
<dbReference type="EMBL" id="BOOG01000051">
    <property type="protein sequence ID" value="GIH72397.1"/>
    <property type="molecule type" value="Genomic_DNA"/>
</dbReference>
<comment type="caution">
    <text evidence="1">The sequence shown here is derived from an EMBL/GenBank/DDBJ whole genome shotgun (WGS) entry which is preliminary data.</text>
</comment>
<sequence length="150" mass="16780">MEILPGIGVALVKIGESRSEVERRIGPPVHERPSQRDVYATTPMLVVHYTPEDLVELVEIGYSGDGQEEVFLDGVQLTFRFLDDVVHDLTAKGYTSTPSDIGFDFHAGFAVWSMDSRWARDLDPNADEDDERKVSEGVSVAPYAYFTQEI</sequence>
<dbReference type="AlphaFoldDB" id="A0A8J3RB17"/>
<evidence type="ECO:0000313" key="1">
    <source>
        <dbReference type="EMBL" id="GIH72397.1"/>
    </source>
</evidence>
<gene>
    <name evidence="1" type="ORF">Mth01_46500</name>
</gene>
<proteinExistence type="predicted"/>
<accession>A0A8J3RB17</accession>
<dbReference type="Proteomes" id="UP000610966">
    <property type="component" value="Unassembled WGS sequence"/>
</dbReference>
<keyword evidence="2" id="KW-1185">Reference proteome</keyword>